<evidence type="ECO:0000256" key="1">
    <source>
        <dbReference type="ARBA" id="ARBA00004496"/>
    </source>
</evidence>
<dbReference type="FunFam" id="3.10.590.10:FF:000001">
    <property type="entry name" value="YTH domain family 1, isoform CRA_a"/>
    <property type="match status" value="1"/>
</dbReference>
<dbReference type="GO" id="GO:1990247">
    <property type="term" value="F:N6-methyladenosine-containing RNA reader activity"/>
    <property type="evidence" value="ECO:0007669"/>
    <property type="project" value="UniProtKB-UniRule"/>
</dbReference>
<comment type="function">
    <text evidence="4">Specifically recognizes and binds N6-methyladenosine (m6A)-containing RNAs, and regulates mRNA stability. M6A is a modification present at internal sites of mRNAs and some non-coding RNAs and plays a role in mRNA stability and processing.</text>
</comment>
<dbReference type="InterPro" id="IPR007275">
    <property type="entry name" value="YTH_domain"/>
</dbReference>
<dbReference type="CDD" id="cd21134">
    <property type="entry name" value="YTH"/>
    <property type="match status" value="1"/>
</dbReference>
<dbReference type="GO" id="GO:0009615">
    <property type="term" value="P:response to virus"/>
    <property type="evidence" value="ECO:0007669"/>
    <property type="project" value="EnsemblPlants"/>
</dbReference>
<evidence type="ECO:0000313" key="7">
    <source>
        <dbReference type="EMBL" id="KFK27857.1"/>
    </source>
</evidence>
<evidence type="ECO:0000259" key="6">
    <source>
        <dbReference type="PROSITE" id="PS50882"/>
    </source>
</evidence>
<dbReference type="Gramene" id="KFK27857">
    <property type="protein sequence ID" value="KFK27857"/>
    <property type="gene ID" value="AALP_AA8G438500"/>
</dbReference>
<dbReference type="PANTHER" id="PTHR12357:SF93">
    <property type="entry name" value="YTH DOMAIN-CONTAINING PROTEIN ECT3"/>
    <property type="match status" value="1"/>
</dbReference>
<dbReference type="OrthoDB" id="306690at2759"/>
<keyword evidence="3 4" id="KW-0694">RNA-binding</keyword>
<dbReference type="GO" id="GO:0003729">
    <property type="term" value="F:mRNA binding"/>
    <property type="evidence" value="ECO:0007669"/>
    <property type="project" value="UniProtKB-UniRule"/>
</dbReference>
<keyword evidence="8" id="KW-1185">Reference proteome</keyword>
<name>A0A087GDA5_ARAAL</name>
<evidence type="ECO:0000256" key="5">
    <source>
        <dbReference type="SAM" id="MobiDB-lite"/>
    </source>
</evidence>
<evidence type="ECO:0000256" key="2">
    <source>
        <dbReference type="ARBA" id="ARBA00022490"/>
    </source>
</evidence>
<dbReference type="Pfam" id="PF04146">
    <property type="entry name" value="YTH"/>
    <property type="match status" value="1"/>
</dbReference>
<evidence type="ECO:0000256" key="4">
    <source>
        <dbReference type="RuleBase" id="RU369095"/>
    </source>
</evidence>
<feature type="domain" description="YTH" evidence="6">
    <location>
        <begin position="287"/>
        <end position="424"/>
    </location>
</feature>
<gene>
    <name evidence="7" type="ordered locus">AALP_Aa8g438500</name>
</gene>
<dbReference type="GO" id="GO:0061157">
    <property type="term" value="P:mRNA destabilization"/>
    <property type="evidence" value="ECO:0007669"/>
    <property type="project" value="TreeGrafter"/>
</dbReference>
<dbReference type="PROSITE" id="PS50882">
    <property type="entry name" value="YTH"/>
    <property type="match status" value="1"/>
</dbReference>
<dbReference type="eggNOG" id="KOG1901">
    <property type="taxonomic scope" value="Eukaryota"/>
</dbReference>
<sequence length="519" mass="57682">MATTAHSKPILPDASDVLHNLSLDPKIKTLAPESENKLQGAFGGNGNGFLLDEKLVEATKTGKPILFSKDGGDSIQDKGSNPKKLGYQSSVYSTKTYGKGGAYSYGSYGKGGAYSYGSYGKDGAYSYGYYSPAYQYPRYGYNGSYASGKTNNLQYQYPAQSQGKSTGVGQCYGYMDNMYSNYGMYGPYMNSIGAGYGYGSYGYDAWKNMPNWYAVNNRYKTRSYGYGRENIEGLNELNRGPRAKGFKSQEGAKEQTVTETEKPIEEVSLSDLKEYNKKDFPEAYSEAKFYVIKSYSEDDIHKSIKYSVWSSTPNGNKKLDASYNEAKQNSNGCPVFLLFSVNTSGQFVGLAEMVGPVDFNKTLEYWQQDKWIGCFPVKWHIVKDIPNGSLRHITLENNENKPVTNSRDTQEVKLEQGIKVLKVFKDHVSRTSILDDFVFYETRQKIIQEGKSKHMQYKKQVSVANEIKGNNNVIPKENHEKPQESTTASQDAAAALGDATKVTKESEAVRENGSVATTA</sequence>
<feature type="compositionally biased region" description="Basic and acidic residues" evidence="5">
    <location>
        <begin position="501"/>
        <end position="510"/>
    </location>
</feature>
<dbReference type="EMBL" id="CM002876">
    <property type="protein sequence ID" value="KFK27857.1"/>
    <property type="molecule type" value="Genomic_DNA"/>
</dbReference>
<feature type="region of interest" description="Disordered" evidence="5">
    <location>
        <begin position="470"/>
        <end position="519"/>
    </location>
</feature>
<keyword evidence="2" id="KW-0963">Cytoplasm</keyword>
<proteinExistence type="inferred from homology"/>
<dbReference type="GO" id="GO:0005737">
    <property type="term" value="C:cytoplasm"/>
    <property type="evidence" value="ECO:0007669"/>
    <property type="project" value="UniProtKB-SubCell"/>
</dbReference>
<dbReference type="Gene3D" id="3.10.590.10">
    <property type="entry name" value="ph1033 like domains"/>
    <property type="match status" value="1"/>
</dbReference>
<dbReference type="GO" id="GO:0048255">
    <property type="term" value="P:mRNA stabilization"/>
    <property type="evidence" value="ECO:0007669"/>
    <property type="project" value="EnsemblPlants"/>
</dbReference>
<dbReference type="SMR" id="A0A087GDA5"/>
<reference evidence="8" key="1">
    <citation type="journal article" date="2015" name="Nat. Plants">
        <title>Genome expansion of Arabis alpina linked with retrotransposition and reduced symmetric DNA methylation.</title>
        <authorList>
            <person name="Willing E.M."/>
            <person name="Rawat V."/>
            <person name="Mandakova T."/>
            <person name="Maumus F."/>
            <person name="James G.V."/>
            <person name="Nordstroem K.J."/>
            <person name="Becker C."/>
            <person name="Warthmann N."/>
            <person name="Chica C."/>
            <person name="Szarzynska B."/>
            <person name="Zytnicki M."/>
            <person name="Albani M.C."/>
            <person name="Kiefer C."/>
            <person name="Bergonzi S."/>
            <person name="Castaings L."/>
            <person name="Mateos J.L."/>
            <person name="Berns M.C."/>
            <person name="Bujdoso N."/>
            <person name="Piofczyk T."/>
            <person name="de Lorenzo L."/>
            <person name="Barrero-Sicilia C."/>
            <person name="Mateos I."/>
            <person name="Piednoel M."/>
            <person name="Hagmann J."/>
            <person name="Chen-Min-Tao R."/>
            <person name="Iglesias-Fernandez R."/>
            <person name="Schuster S.C."/>
            <person name="Alonso-Blanco C."/>
            <person name="Roudier F."/>
            <person name="Carbonero P."/>
            <person name="Paz-Ares J."/>
            <person name="Davis S.J."/>
            <person name="Pecinka A."/>
            <person name="Quesneville H."/>
            <person name="Colot V."/>
            <person name="Lysak M.A."/>
            <person name="Weigel D."/>
            <person name="Coupland G."/>
            <person name="Schneeberger K."/>
        </authorList>
    </citation>
    <scope>NUCLEOTIDE SEQUENCE [LARGE SCALE GENOMIC DNA]</scope>
    <source>
        <strain evidence="8">cv. Pajares</strain>
    </source>
</reference>
<organism evidence="7 8">
    <name type="scientific">Arabis alpina</name>
    <name type="common">Alpine rock-cress</name>
    <dbReference type="NCBI Taxonomy" id="50452"/>
    <lineage>
        <taxon>Eukaryota</taxon>
        <taxon>Viridiplantae</taxon>
        <taxon>Streptophyta</taxon>
        <taxon>Embryophyta</taxon>
        <taxon>Tracheophyta</taxon>
        <taxon>Spermatophyta</taxon>
        <taxon>Magnoliopsida</taxon>
        <taxon>eudicotyledons</taxon>
        <taxon>Gunneridae</taxon>
        <taxon>Pentapetalae</taxon>
        <taxon>rosids</taxon>
        <taxon>malvids</taxon>
        <taxon>Brassicales</taxon>
        <taxon>Brassicaceae</taxon>
        <taxon>Arabideae</taxon>
        <taxon>Arabis</taxon>
    </lineage>
</organism>
<dbReference type="InterPro" id="IPR045168">
    <property type="entry name" value="YTH_prot"/>
</dbReference>
<dbReference type="AlphaFoldDB" id="A0A087GDA5"/>
<evidence type="ECO:0000256" key="3">
    <source>
        <dbReference type="ARBA" id="ARBA00022884"/>
    </source>
</evidence>
<feature type="compositionally biased region" description="Low complexity" evidence="5">
    <location>
        <begin position="486"/>
        <end position="500"/>
    </location>
</feature>
<dbReference type="Proteomes" id="UP000029120">
    <property type="component" value="Chromosome 8"/>
</dbReference>
<dbReference type="PANTHER" id="PTHR12357">
    <property type="entry name" value="YTH YT521-B HOMOLOGY DOMAIN-CONTAINING"/>
    <property type="match status" value="1"/>
</dbReference>
<comment type="similarity">
    <text evidence="4">Belongs to the YTHDF family.</text>
</comment>
<feature type="region of interest" description="Disordered" evidence="5">
    <location>
        <begin position="240"/>
        <end position="262"/>
    </location>
</feature>
<evidence type="ECO:0000313" key="8">
    <source>
        <dbReference type="Proteomes" id="UP000029120"/>
    </source>
</evidence>
<accession>A0A087GDA5</accession>
<protein>
    <recommendedName>
        <fullName evidence="4">YTH domain-containing family protein</fullName>
    </recommendedName>
</protein>
<comment type="subcellular location">
    <subcellularLocation>
        <location evidence="1">Cytoplasm</location>
    </subcellularLocation>
</comment>